<evidence type="ECO:0000313" key="5">
    <source>
        <dbReference type="EMBL" id="KAF3557703.1"/>
    </source>
</evidence>
<proteinExistence type="predicted"/>
<evidence type="ECO:0000256" key="3">
    <source>
        <dbReference type="ARBA" id="ARBA00022679"/>
    </source>
</evidence>
<protein>
    <submittedName>
        <fullName evidence="5">Uncharacterized protein</fullName>
    </submittedName>
</protein>
<evidence type="ECO:0000256" key="1">
    <source>
        <dbReference type="ARBA" id="ARBA00022553"/>
    </source>
</evidence>
<dbReference type="Pfam" id="PF05724">
    <property type="entry name" value="TPMT"/>
    <property type="match status" value="1"/>
</dbReference>
<dbReference type="GO" id="GO:0032259">
    <property type="term" value="P:methylation"/>
    <property type="evidence" value="ECO:0007669"/>
    <property type="project" value="UniProtKB-KW"/>
</dbReference>
<dbReference type="GO" id="GO:0008757">
    <property type="term" value="F:S-adenosylmethionine-dependent methyltransferase activity"/>
    <property type="evidence" value="ECO:0007669"/>
    <property type="project" value="InterPro"/>
</dbReference>
<evidence type="ECO:0000256" key="2">
    <source>
        <dbReference type="ARBA" id="ARBA00022603"/>
    </source>
</evidence>
<reference evidence="5" key="1">
    <citation type="submission" date="2019-12" db="EMBL/GenBank/DDBJ databases">
        <title>Genome sequencing and annotation of Brassica cretica.</title>
        <authorList>
            <person name="Studholme D.J."/>
            <person name="Sarris P."/>
        </authorList>
    </citation>
    <scope>NUCLEOTIDE SEQUENCE</scope>
    <source>
        <strain evidence="5">PFS-109/04</strain>
        <tissue evidence="5">Leaf</tissue>
    </source>
</reference>
<keyword evidence="1" id="KW-0597">Phosphoprotein</keyword>
<keyword evidence="3" id="KW-0808">Transferase</keyword>
<keyword evidence="2" id="KW-0489">Methyltransferase</keyword>
<accession>A0A8S9QZ59</accession>
<dbReference type="EMBL" id="QGKX02000996">
    <property type="protein sequence ID" value="KAF3557703.1"/>
    <property type="molecule type" value="Genomic_DNA"/>
</dbReference>
<keyword evidence="4" id="KW-0949">S-adenosyl-L-methionine</keyword>
<name>A0A8S9QZ59_BRACR</name>
<dbReference type="InterPro" id="IPR029063">
    <property type="entry name" value="SAM-dependent_MTases_sf"/>
</dbReference>
<dbReference type="AlphaFoldDB" id="A0A8S9QZ59"/>
<organism evidence="5 6">
    <name type="scientific">Brassica cretica</name>
    <name type="common">Mustard</name>
    <dbReference type="NCBI Taxonomy" id="69181"/>
    <lineage>
        <taxon>Eukaryota</taxon>
        <taxon>Viridiplantae</taxon>
        <taxon>Streptophyta</taxon>
        <taxon>Embryophyta</taxon>
        <taxon>Tracheophyta</taxon>
        <taxon>Spermatophyta</taxon>
        <taxon>Magnoliopsida</taxon>
        <taxon>eudicotyledons</taxon>
        <taxon>Gunneridae</taxon>
        <taxon>Pentapetalae</taxon>
        <taxon>rosids</taxon>
        <taxon>malvids</taxon>
        <taxon>Brassicales</taxon>
        <taxon>Brassicaceae</taxon>
        <taxon>Brassiceae</taxon>
        <taxon>Brassica</taxon>
    </lineage>
</organism>
<evidence type="ECO:0000256" key="4">
    <source>
        <dbReference type="ARBA" id="ARBA00022691"/>
    </source>
</evidence>
<dbReference type="SUPFAM" id="SSF53335">
    <property type="entry name" value="S-adenosyl-L-methionine-dependent methyltransferases"/>
    <property type="match status" value="1"/>
</dbReference>
<evidence type="ECO:0000313" key="6">
    <source>
        <dbReference type="Proteomes" id="UP000712600"/>
    </source>
</evidence>
<gene>
    <name evidence="5" type="ORF">F2Q69_00010610</name>
</gene>
<dbReference type="PANTHER" id="PTHR32183:SF11">
    <property type="entry name" value="THIOL METHYLTRANSFERASE 2-RELATED"/>
    <property type="match status" value="1"/>
</dbReference>
<dbReference type="Gene3D" id="3.40.50.150">
    <property type="entry name" value="Vaccinia Virus protein VP39"/>
    <property type="match status" value="1"/>
</dbReference>
<dbReference type="InterPro" id="IPR008854">
    <property type="entry name" value="TPMT"/>
</dbReference>
<comment type="caution">
    <text evidence="5">The sequence shown here is derived from an EMBL/GenBank/DDBJ whole genome shotgun (WGS) entry which is preliminary data.</text>
</comment>
<dbReference type="Proteomes" id="UP000712600">
    <property type="component" value="Unassembled WGS sequence"/>
</dbReference>
<dbReference type="PANTHER" id="PTHR32183">
    <property type="match status" value="1"/>
</dbReference>
<sequence>MVQLKPSLQFFCAIEPEMRPAWAKSMYEVLKPEGELITLMYPLIIFHLLFRGHDVVAMANPERFVVGLDISEKTLKKASEVINAGSLMF</sequence>